<feature type="domain" description="BRCT" evidence="2">
    <location>
        <begin position="197"/>
        <end position="299"/>
    </location>
</feature>
<feature type="compositionally biased region" description="Low complexity" evidence="1">
    <location>
        <begin position="178"/>
        <end position="196"/>
    </location>
</feature>
<sequence>MPGHHPKQPPAPQPTRMFFDPFNSSSTGHQRAENRLSGSTSWRESRTYKLSHQFKDASGRGGDRHLADLVGAGSENFGLDGRKANGDWEEGSQQGLRETGWQDIRDLMGGCKKRLSERGGEDGEPGNKRLRAGQGQSHDGPRHQHRHKGETGESCRSSIRRQQDKAALLADNRNNPNTDHTTTTGTAGADAGSSSSQPPQIFRNLTIYLNGSSFPVVSDHKLKHLVAQHGGNTSISLGRRTVTHVVLGTSAAGGGGLAGGKIQKEVRLVHGKGVKYVTAQWVVDSVARGVRQPESRYVPDGVGGRIGGSGQVSVRQMFQLSGWAAIAE</sequence>
<proteinExistence type="predicted"/>
<dbReference type="OrthoDB" id="427711at2759"/>
<dbReference type="InterPro" id="IPR001357">
    <property type="entry name" value="BRCT_dom"/>
</dbReference>
<gene>
    <name evidence="3" type="ORF">AYO21_02278</name>
</gene>
<dbReference type="SUPFAM" id="SSF52113">
    <property type="entry name" value="BRCT domain"/>
    <property type="match status" value="1"/>
</dbReference>
<dbReference type="PROSITE" id="PS50172">
    <property type="entry name" value="BRCT"/>
    <property type="match status" value="1"/>
</dbReference>
<feature type="region of interest" description="Disordered" evidence="1">
    <location>
        <begin position="72"/>
        <end position="198"/>
    </location>
</feature>
<evidence type="ECO:0000313" key="3">
    <source>
        <dbReference type="EMBL" id="OAG43341.1"/>
    </source>
</evidence>
<feature type="region of interest" description="Disordered" evidence="1">
    <location>
        <begin position="1"/>
        <end position="45"/>
    </location>
</feature>
<dbReference type="AlphaFoldDB" id="A0A177FHW9"/>
<dbReference type="Gene3D" id="3.40.50.10190">
    <property type="entry name" value="BRCT domain"/>
    <property type="match status" value="1"/>
</dbReference>
<evidence type="ECO:0000256" key="1">
    <source>
        <dbReference type="SAM" id="MobiDB-lite"/>
    </source>
</evidence>
<dbReference type="EMBL" id="LVKK01000010">
    <property type="protein sequence ID" value="OAG43341.1"/>
    <property type="molecule type" value="Genomic_DNA"/>
</dbReference>
<dbReference type="RefSeq" id="XP_022515293.1">
    <property type="nucleotide sequence ID" value="XM_022652257.1"/>
</dbReference>
<dbReference type="InterPro" id="IPR036420">
    <property type="entry name" value="BRCT_dom_sf"/>
</dbReference>
<dbReference type="Proteomes" id="UP000077002">
    <property type="component" value="Unassembled WGS sequence"/>
</dbReference>
<name>A0A177FHW9_9EURO</name>
<dbReference type="SMART" id="SM00292">
    <property type="entry name" value="BRCT"/>
    <property type="match status" value="1"/>
</dbReference>
<dbReference type="Pfam" id="PF16589">
    <property type="entry name" value="BRCT_2"/>
    <property type="match status" value="1"/>
</dbReference>
<protein>
    <recommendedName>
        <fullName evidence="2">BRCT domain-containing protein</fullName>
    </recommendedName>
</protein>
<comment type="caution">
    <text evidence="3">The sequence shown here is derived from an EMBL/GenBank/DDBJ whole genome shotgun (WGS) entry which is preliminary data.</text>
</comment>
<evidence type="ECO:0000313" key="4">
    <source>
        <dbReference type="Proteomes" id="UP000077002"/>
    </source>
</evidence>
<feature type="compositionally biased region" description="Basic and acidic residues" evidence="1">
    <location>
        <begin position="114"/>
        <end position="127"/>
    </location>
</feature>
<reference evidence="3 4" key="1">
    <citation type="submission" date="2016-03" db="EMBL/GenBank/DDBJ databases">
        <title>Draft genome sequence of the Fonsecaea monophora CBS 269.37.</title>
        <authorList>
            <person name="Bombassaro A."/>
            <person name="Vinicius W.A."/>
            <person name="De Hoog S."/>
            <person name="Sun J."/>
            <person name="Souza E.M."/>
            <person name="Raittz R.T."/>
            <person name="Costa F."/>
            <person name="Leao A.C."/>
            <person name="Tadra-Sfeir M.Z."/>
            <person name="Baura V."/>
            <person name="Balsanelli E."/>
            <person name="Pedrosa F.O."/>
            <person name="Moreno L.F."/>
            <person name="Steffens M.B."/>
            <person name="Xi L."/>
            <person name="Bocca A.L."/>
            <person name="Felipe M.S."/>
            <person name="Teixeira M."/>
            <person name="Telles Filho F.Q."/>
            <person name="Azevedo C.M."/>
            <person name="Gomes R."/>
            <person name="Vicente V.A."/>
        </authorList>
    </citation>
    <scope>NUCLEOTIDE SEQUENCE [LARGE SCALE GENOMIC DNA]</scope>
    <source>
        <strain evidence="3 4">CBS 269.37</strain>
    </source>
</reference>
<keyword evidence="4" id="KW-1185">Reference proteome</keyword>
<evidence type="ECO:0000259" key="2">
    <source>
        <dbReference type="PROSITE" id="PS50172"/>
    </source>
</evidence>
<organism evidence="3 4">
    <name type="scientific">Fonsecaea monophora</name>
    <dbReference type="NCBI Taxonomy" id="254056"/>
    <lineage>
        <taxon>Eukaryota</taxon>
        <taxon>Fungi</taxon>
        <taxon>Dikarya</taxon>
        <taxon>Ascomycota</taxon>
        <taxon>Pezizomycotina</taxon>
        <taxon>Eurotiomycetes</taxon>
        <taxon>Chaetothyriomycetidae</taxon>
        <taxon>Chaetothyriales</taxon>
        <taxon>Herpotrichiellaceae</taxon>
        <taxon>Fonsecaea</taxon>
    </lineage>
</organism>
<dbReference type="GeneID" id="34597453"/>
<accession>A0A177FHW9</accession>